<dbReference type="Pfam" id="PF11799">
    <property type="entry name" value="IMS_C"/>
    <property type="match status" value="1"/>
</dbReference>
<evidence type="ECO:0000313" key="4">
    <source>
        <dbReference type="EMBL" id="RUO27055.1"/>
    </source>
</evidence>
<dbReference type="EMBL" id="PIPL01000001">
    <property type="protein sequence ID" value="RUO27055.1"/>
    <property type="molecule type" value="Genomic_DNA"/>
</dbReference>
<evidence type="ECO:0008006" key="6">
    <source>
        <dbReference type="Google" id="ProtNLM"/>
    </source>
</evidence>
<sequence length="477" mass="55051">MRSWVYLYFPNLQLDQLLLTQAEGKHRPLVLYDESTLRLKQLNRAALDLGMQPGMPLSDAWLLSSELVAHRFQGPYEKQLTRQIALYLYRYFADIAISGGDGLWIEISSMQRLHQGQQESVRRLHKSLESLSLTYFMGRANSPLAASILAKADICLEQSDVNWQQVSQALQPLDIGYINLEPKTEQKLRRMGLTSIGKLLGMPTASLGRKLGYELVNCVAQLQGQQSVSLQYFRPAVHFHERMPLASEVTNWAGLRFPVNRLLLDLEHYLRVRQKVTRQLKLTLYTRDKQANRIQLALAQGTYRAQDFMSLCQLRLEREVLRQPILELALTVDNLEEWQPSSEKQLTDKNQSHARTNMSQLLNQLQTRLGEPRIRGLNITTSWLPELAQDMPTPGTLLSQGQQSWRPPWLLSNPVRVNIEEWQAVSQPERLQTHWWQSLDLQVNTRDYLLATDKCGCVGWLYFDYAAKQWLLQGWSS</sequence>
<feature type="domain" description="UmuC" evidence="2">
    <location>
        <begin position="25"/>
        <end position="150"/>
    </location>
</feature>
<proteinExistence type="predicted"/>
<dbReference type="InterPro" id="IPR050356">
    <property type="entry name" value="SulA_CellDiv_inhibitor"/>
</dbReference>
<evidence type="ECO:0000256" key="1">
    <source>
        <dbReference type="ARBA" id="ARBA00022763"/>
    </source>
</evidence>
<dbReference type="GO" id="GO:0003684">
    <property type="term" value="F:damaged DNA binding"/>
    <property type="evidence" value="ECO:0007669"/>
    <property type="project" value="InterPro"/>
</dbReference>
<keyword evidence="1" id="KW-0227">DNA damage</keyword>
<dbReference type="PANTHER" id="PTHR35369">
    <property type="entry name" value="BLR3025 PROTEIN-RELATED"/>
    <property type="match status" value="1"/>
</dbReference>
<accession>A0A432WAK0</accession>
<reference evidence="4 5" key="1">
    <citation type="journal article" date="2011" name="Front. Microbiol.">
        <title>Genomic signatures of strain selection and enhancement in Bacillus atrophaeus var. globigii, a historical biowarfare simulant.</title>
        <authorList>
            <person name="Gibbons H.S."/>
            <person name="Broomall S.M."/>
            <person name="McNew L.A."/>
            <person name="Daligault H."/>
            <person name="Chapman C."/>
            <person name="Bruce D."/>
            <person name="Karavis M."/>
            <person name="Krepps M."/>
            <person name="McGregor P.A."/>
            <person name="Hong C."/>
            <person name="Park K.H."/>
            <person name="Akmal A."/>
            <person name="Feldman A."/>
            <person name="Lin J.S."/>
            <person name="Chang W.E."/>
            <person name="Higgs B.W."/>
            <person name="Demirev P."/>
            <person name="Lindquist J."/>
            <person name="Liem A."/>
            <person name="Fochler E."/>
            <person name="Read T.D."/>
            <person name="Tapia R."/>
            <person name="Johnson S."/>
            <person name="Bishop-Lilly K.A."/>
            <person name="Detter C."/>
            <person name="Han C."/>
            <person name="Sozhamannan S."/>
            <person name="Rosenzweig C.N."/>
            <person name="Skowronski E.W."/>
        </authorList>
    </citation>
    <scope>NUCLEOTIDE SEQUENCE [LARGE SCALE GENOMIC DNA]</scope>
    <source>
        <strain evidence="4 5">MLST1</strain>
    </source>
</reference>
<name>A0A432WAK0_9GAMM</name>
<dbReference type="RefSeq" id="WP_126803868.1">
    <property type="nucleotide sequence ID" value="NZ_PIPL01000001.1"/>
</dbReference>
<dbReference type="InterPro" id="IPR043502">
    <property type="entry name" value="DNA/RNA_pol_sf"/>
</dbReference>
<dbReference type="GO" id="GO:0006281">
    <property type="term" value="P:DNA repair"/>
    <property type="evidence" value="ECO:0007669"/>
    <property type="project" value="InterPro"/>
</dbReference>
<dbReference type="SUPFAM" id="SSF56672">
    <property type="entry name" value="DNA/RNA polymerases"/>
    <property type="match status" value="1"/>
</dbReference>
<dbReference type="Pfam" id="PF00817">
    <property type="entry name" value="IMS"/>
    <property type="match status" value="1"/>
</dbReference>
<dbReference type="Proteomes" id="UP000288293">
    <property type="component" value="Unassembled WGS sequence"/>
</dbReference>
<dbReference type="PANTHER" id="PTHR35369:SF2">
    <property type="entry name" value="BLR3025 PROTEIN"/>
    <property type="match status" value="1"/>
</dbReference>
<feature type="domain" description="DNA polymerase Y-family little finger" evidence="3">
    <location>
        <begin position="247"/>
        <end position="346"/>
    </location>
</feature>
<dbReference type="AlphaFoldDB" id="A0A432WAK0"/>
<evidence type="ECO:0000313" key="5">
    <source>
        <dbReference type="Proteomes" id="UP000288293"/>
    </source>
</evidence>
<organism evidence="4 5">
    <name type="scientific">Aliidiomarina minuta</name>
    <dbReference type="NCBI Taxonomy" id="880057"/>
    <lineage>
        <taxon>Bacteria</taxon>
        <taxon>Pseudomonadati</taxon>
        <taxon>Pseudomonadota</taxon>
        <taxon>Gammaproteobacteria</taxon>
        <taxon>Alteromonadales</taxon>
        <taxon>Idiomarinaceae</taxon>
        <taxon>Aliidiomarina</taxon>
    </lineage>
</organism>
<protein>
    <recommendedName>
        <fullName evidence="6">UmuC domain-containing protein</fullName>
    </recommendedName>
</protein>
<comment type="caution">
    <text evidence="4">The sequence shown here is derived from an EMBL/GenBank/DDBJ whole genome shotgun (WGS) entry which is preliminary data.</text>
</comment>
<dbReference type="InterPro" id="IPR017961">
    <property type="entry name" value="DNA_pol_Y-fam_little_finger"/>
</dbReference>
<dbReference type="InterPro" id="IPR001126">
    <property type="entry name" value="UmuC"/>
</dbReference>
<dbReference type="CDD" id="cd03468">
    <property type="entry name" value="PolY_like"/>
    <property type="match status" value="1"/>
</dbReference>
<keyword evidence="5" id="KW-1185">Reference proteome</keyword>
<gene>
    <name evidence="4" type="ORF">CWE09_10300</name>
</gene>
<dbReference type="OrthoDB" id="5298951at2"/>
<evidence type="ECO:0000259" key="3">
    <source>
        <dbReference type="Pfam" id="PF11799"/>
    </source>
</evidence>
<evidence type="ECO:0000259" key="2">
    <source>
        <dbReference type="Pfam" id="PF00817"/>
    </source>
</evidence>